<dbReference type="AlphaFoldDB" id="A0A5B7CJG7"/>
<proteinExistence type="predicted"/>
<reference evidence="2 3" key="1">
    <citation type="submission" date="2019-05" db="EMBL/GenBank/DDBJ databases">
        <title>Another draft genome of Portunus trituberculatus and its Hox gene families provides insights of decapod evolution.</title>
        <authorList>
            <person name="Jeong J.-H."/>
            <person name="Song I."/>
            <person name="Kim S."/>
            <person name="Choi T."/>
            <person name="Kim D."/>
            <person name="Ryu S."/>
            <person name="Kim W."/>
        </authorList>
    </citation>
    <scope>NUCLEOTIDE SEQUENCE [LARGE SCALE GENOMIC DNA]</scope>
    <source>
        <tissue evidence="2">Muscle</tissue>
    </source>
</reference>
<evidence type="ECO:0000313" key="2">
    <source>
        <dbReference type="EMBL" id="MPC08864.1"/>
    </source>
</evidence>
<evidence type="ECO:0000313" key="3">
    <source>
        <dbReference type="Proteomes" id="UP000324222"/>
    </source>
</evidence>
<sequence>MVGDPQPELEERRGRGGGERQRGGGEGGGTVLELGGVRVEAAPSLSSMGVGGHGRMGGRGADTDAARRLRHARVKNTSRVASTPREAQYREDVPQMGRDEGSLSARGGKRWEGGKELRMIFP</sequence>
<feature type="region of interest" description="Disordered" evidence="1">
    <location>
        <begin position="75"/>
        <end position="122"/>
    </location>
</feature>
<organism evidence="2 3">
    <name type="scientific">Portunus trituberculatus</name>
    <name type="common">Swimming crab</name>
    <name type="synonym">Neptunus trituberculatus</name>
    <dbReference type="NCBI Taxonomy" id="210409"/>
    <lineage>
        <taxon>Eukaryota</taxon>
        <taxon>Metazoa</taxon>
        <taxon>Ecdysozoa</taxon>
        <taxon>Arthropoda</taxon>
        <taxon>Crustacea</taxon>
        <taxon>Multicrustacea</taxon>
        <taxon>Malacostraca</taxon>
        <taxon>Eumalacostraca</taxon>
        <taxon>Eucarida</taxon>
        <taxon>Decapoda</taxon>
        <taxon>Pleocyemata</taxon>
        <taxon>Brachyura</taxon>
        <taxon>Eubrachyura</taxon>
        <taxon>Portunoidea</taxon>
        <taxon>Portunidae</taxon>
        <taxon>Portuninae</taxon>
        <taxon>Portunus</taxon>
    </lineage>
</organism>
<feature type="compositionally biased region" description="Basic and acidic residues" evidence="1">
    <location>
        <begin position="9"/>
        <end position="23"/>
    </location>
</feature>
<name>A0A5B7CJG7_PORTR</name>
<comment type="caution">
    <text evidence="2">The sequence shown here is derived from an EMBL/GenBank/DDBJ whole genome shotgun (WGS) entry which is preliminary data.</text>
</comment>
<accession>A0A5B7CJG7</accession>
<gene>
    <name evidence="2" type="ORF">E2C01_001460</name>
</gene>
<dbReference type="Proteomes" id="UP000324222">
    <property type="component" value="Unassembled WGS sequence"/>
</dbReference>
<dbReference type="EMBL" id="VSRR010000047">
    <property type="protein sequence ID" value="MPC08864.1"/>
    <property type="molecule type" value="Genomic_DNA"/>
</dbReference>
<keyword evidence="3" id="KW-1185">Reference proteome</keyword>
<feature type="compositionally biased region" description="Basic and acidic residues" evidence="1">
    <location>
        <begin position="109"/>
        <end position="122"/>
    </location>
</feature>
<feature type="region of interest" description="Disordered" evidence="1">
    <location>
        <begin position="43"/>
        <end position="63"/>
    </location>
</feature>
<feature type="compositionally biased region" description="Basic and acidic residues" evidence="1">
    <location>
        <begin position="87"/>
        <end position="101"/>
    </location>
</feature>
<evidence type="ECO:0000256" key="1">
    <source>
        <dbReference type="SAM" id="MobiDB-lite"/>
    </source>
</evidence>
<feature type="region of interest" description="Disordered" evidence="1">
    <location>
        <begin position="1"/>
        <end position="31"/>
    </location>
</feature>
<protein>
    <submittedName>
        <fullName evidence="2">Uncharacterized protein</fullName>
    </submittedName>
</protein>
<feature type="compositionally biased region" description="Gly residues" evidence="1">
    <location>
        <begin position="49"/>
        <end position="60"/>
    </location>
</feature>